<name>A0AAV7MX68_PLEWA</name>
<dbReference type="EMBL" id="JANPWB010000013">
    <property type="protein sequence ID" value="KAJ1106937.1"/>
    <property type="molecule type" value="Genomic_DNA"/>
</dbReference>
<proteinExistence type="predicted"/>
<evidence type="ECO:0000313" key="1">
    <source>
        <dbReference type="EMBL" id="KAJ1106937.1"/>
    </source>
</evidence>
<keyword evidence="2" id="KW-1185">Reference proteome</keyword>
<evidence type="ECO:0000313" key="2">
    <source>
        <dbReference type="Proteomes" id="UP001066276"/>
    </source>
</evidence>
<sequence>MDLQDSVSTQKEEVAHLITASCNLEIRTEDTENWAWWINLQFVGFPEGSTPESFIEKCMLLLVLKGHLSLCFVVERVYRSLAVPLQKEHPRPMTWTILNYKDRDVVLRFTRKLTLTNFQSYQSWSSPIALAFCSVNSNPFKL</sequence>
<reference evidence="1" key="1">
    <citation type="journal article" date="2022" name="bioRxiv">
        <title>Sequencing and chromosome-scale assembly of the giantPleurodeles waltlgenome.</title>
        <authorList>
            <person name="Brown T."/>
            <person name="Elewa A."/>
            <person name="Iarovenko S."/>
            <person name="Subramanian E."/>
            <person name="Araus A.J."/>
            <person name="Petzold A."/>
            <person name="Susuki M."/>
            <person name="Suzuki K.-i.T."/>
            <person name="Hayashi T."/>
            <person name="Toyoda A."/>
            <person name="Oliveira C."/>
            <person name="Osipova E."/>
            <person name="Leigh N.D."/>
            <person name="Simon A."/>
            <person name="Yun M.H."/>
        </authorList>
    </citation>
    <scope>NUCLEOTIDE SEQUENCE</scope>
    <source>
        <strain evidence="1">20211129_DDA</strain>
        <tissue evidence="1">Liver</tissue>
    </source>
</reference>
<organism evidence="1 2">
    <name type="scientific">Pleurodeles waltl</name>
    <name type="common">Iberian ribbed newt</name>
    <dbReference type="NCBI Taxonomy" id="8319"/>
    <lineage>
        <taxon>Eukaryota</taxon>
        <taxon>Metazoa</taxon>
        <taxon>Chordata</taxon>
        <taxon>Craniata</taxon>
        <taxon>Vertebrata</taxon>
        <taxon>Euteleostomi</taxon>
        <taxon>Amphibia</taxon>
        <taxon>Batrachia</taxon>
        <taxon>Caudata</taxon>
        <taxon>Salamandroidea</taxon>
        <taxon>Salamandridae</taxon>
        <taxon>Pleurodelinae</taxon>
        <taxon>Pleurodeles</taxon>
    </lineage>
</organism>
<dbReference type="AlphaFoldDB" id="A0AAV7MX68"/>
<dbReference type="Gene3D" id="3.30.70.1820">
    <property type="entry name" value="L1 transposable element, RRM domain"/>
    <property type="match status" value="1"/>
</dbReference>
<comment type="caution">
    <text evidence="1">The sequence shown here is derived from an EMBL/GenBank/DDBJ whole genome shotgun (WGS) entry which is preliminary data.</text>
</comment>
<accession>A0AAV7MX68</accession>
<gene>
    <name evidence="1" type="ORF">NDU88_004335</name>
</gene>
<protein>
    <submittedName>
        <fullName evidence="1">Uncharacterized protein</fullName>
    </submittedName>
</protein>
<dbReference type="Proteomes" id="UP001066276">
    <property type="component" value="Chromosome 9"/>
</dbReference>